<dbReference type="InterPro" id="IPR050661">
    <property type="entry name" value="BglG_antiterminators"/>
</dbReference>
<name>A0A3E4QUA2_9ACTN</name>
<dbReference type="SMART" id="SM01061">
    <property type="entry name" value="CAT_RBD"/>
    <property type="match status" value="1"/>
</dbReference>
<dbReference type="SUPFAM" id="SSF63520">
    <property type="entry name" value="PTS-regulatory domain, PRD"/>
    <property type="match status" value="2"/>
</dbReference>
<comment type="caution">
    <text evidence="3">The sequence shown here is derived from an EMBL/GenBank/DDBJ whole genome shotgun (WGS) entry which is preliminary data.</text>
</comment>
<gene>
    <name evidence="3" type="ORF">DXC81_04710</name>
</gene>
<dbReference type="Gene3D" id="1.10.1790.10">
    <property type="entry name" value="PRD domain"/>
    <property type="match status" value="2"/>
</dbReference>
<dbReference type="InterPro" id="IPR011608">
    <property type="entry name" value="PRD"/>
</dbReference>
<dbReference type="RefSeq" id="WP_117679399.1">
    <property type="nucleotide sequence ID" value="NZ_QSRJ01000004.1"/>
</dbReference>
<dbReference type="Gene3D" id="2.30.24.10">
    <property type="entry name" value="CAT RNA-binding domain"/>
    <property type="match status" value="1"/>
</dbReference>
<feature type="domain" description="PRD" evidence="2">
    <location>
        <begin position="61"/>
        <end position="166"/>
    </location>
</feature>
<organism evidence="3 4">
    <name type="scientific">Collinsella tanakaei</name>
    <dbReference type="NCBI Taxonomy" id="626935"/>
    <lineage>
        <taxon>Bacteria</taxon>
        <taxon>Bacillati</taxon>
        <taxon>Actinomycetota</taxon>
        <taxon>Coriobacteriia</taxon>
        <taxon>Coriobacteriales</taxon>
        <taxon>Coriobacteriaceae</taxon>
        <taxon>Collinsella</taxon>
    </lineage>
</organism>
<accession>A0A3E4QUA2</accession>
<sequence length="277" mass="31057">MIIVKKINNNVAMACDDRGNELVVFGKGIGFHETPYYLEDESTLQAVFSNINNGILSMVRTVPSEVIDAALQIIDMAKAELDCELNPNVVLTLADHLQFAVERLKDGCVIENPLSDTVEFVYPVEHGLGLRALAILKKETGVSMPRTEACSIAMHLVNSERADGRVDDMDEVMRTLSSIDEVTNIVEREFGITVDRASYNYARFTTHLRYLIKRLKADRASSDSNADLFARISHDFPDVSACADAIASYLEDRFGRACSEEERLYLMMYINRFLASR</sequence>
<protein>
    <submittedName>
        <fullName evidence="3">PRD domain-containing protein</fullName>
    </submittedName>
</protein>
<dbReference type="AlphaFoldDB" id="A0A3E4QUA2"/>
<dbReference type="PANTHER" id="PTHR30185:SF15">
    <property type="entry name" value="CRYPTIC BETA-GLUCOSIDE BGL OPERON ANTITERMINATOR"/>
    <property type="match status" value="1"/>
</dbReference>
<dbReference type="GO" id="GO:0006355">
    <property type="term" value="P:regulation of DNA-templated transcription"/>
    <property type="evidence" value="ECO:0007669"/>
    <property type="project" value="InterPro"/>
</dbReference>
<dbReference type="Proteomes" id="UP000260943">
    <property type="component" value="Unassembled WGS sequence"/>
</dbReference>
<feature type="domain" description="PRD" evidence="2">
    <location>
        <begin position="170"/>
        <end position="277"/>
    </location>
</feature>
<dbReference type="EMBL" id="QSRJ01000004">
    <property type="protein sequence ID" value="RGL10772.1"/>
    <property type="molecule type" value="Genomic_DNA"/>
</dbReference>
<dbReference type="SUPFAM" id="SSF50151">
    <property type="entry name" value="SacY-like RNA-binding domain"/>
    <property type="match status" value="1"/>
</dbReference>
<evidence type="ECO:0000259" key="2">
    <source>
        <dbReference type="PROSITE" id="PS51372"/>
    </source>
</evidence>
<dbReference type="InterPro" id="IPR004341">
    <property type="entry name" value="CAT_RNA-bd_dom"/>
</dbReference>
<dbReference type="Pfam" id="PF03123">
    <property type="entry name" value="CAT_RBD"/>
    <property type="match status" value="1"/>
</dbReference>
<dbReference type="PROSITE" id="PS51372">
    <property type="entry name" value="PRD_2"/>
    <property type="match status" value="2"/>
</dbReference>
<dbReference type="GO" id="GO:0003723">
    <property type="term" value="F:RNA binding"/>
    <property type="evidence" value="ECO:0007669"/>
    <property type="project" value="InterPro"/>
</dbReference>
<evidence type="ECO:0000313" key="3">
    <source>
        <dbReference type="EMBL" id="RGL10772.1"/>
    </source>
</evidence>
<dbReference type="PANTHER" id="PTHR30185">
    <property type="entry name" value="CRYPTIC BETA-GLUCOSIDE BGL OPERON ANTITERMINATOR"/>
    <property type="match status" value="1"/>
</dbReference>
<dbReference type="InterPro" id="IPR036634">
    <property type="entry name" value="PRD_sf"/>
</dbReference>
<keyword evidence="1" id="KW-0677">Repeat</keyword>
<evidence type="ECO:0000313" key="4">
    <source>
        <dbReference type="Proteomes" id="UP000260943"/>
    </source>
</evidence>
<dbReference type="Pfam" id="PF00874">
    <property type="entry name" value="PRD"/>
    <property type="match status" value="2"/>
</dbReference>
<evidence type="ECO:0000256" key="1">
    <source>
        <dbReference type="ARBA" id="ARBA00022737"/>
    </source>
</evidence>
<reference evidence="3 4" key="1">
    <citation type="submission" date="2018-08" db="EMBL/GenBank/DDBJ databases">
        <title>A genome reference for cultivated species of the human gut microbiota.</title>
        <authorList>
            <person name="Zou Y."/>
            <person name="Xue W."/>
            <person name="Luo G."/>
        </authorList>
    </citation>
    <scope>NUCLEOTIDE SEQUENCE [LARGE SCALE GENOMIC DNA]</scope>
    <source>
        <strain evidence="3 4">TF08-14</strain>
    </source>
</reference>
<dbReference type="InterPro" id="IPR036650">
    <property type="entry name" value="CAT_RNA-bd_dom_sf"/>
</dbReference>
<proteinExistence type="predicted"/>